<feature type="region of interest" description="Disordered" evidence="1">
    <location>
        <begin position="27"/>
        <end position="55"/>
    </location>
</feature>
<dbReference type="RefSeq" id="XP_006683575.1">
    <property type="nucleotide sequence ID" value="XM_006683512.1"/>
</dbReference>
<dbReference type="InParanoid" id="F4PG42"/>
<feature type="signal peptide" evidence="2">
    <location>
        <begin position="1"/>
        <end position="20"/>
    </location>
</feature>
<keyword evidence="4" id="KW-1185">Reference proteome</keyword>
<name>F4PG42_BATDJ</name>
<dbReference type="HOGENOM" id="CLU_054779_1_1_1"/>
<feature type="region of interest" description="Disordered" evidence="1">
    <location>
        <begin position="221"/>
        <end position="257"/>
    </location>
</feature>
<reference evidence="3 4" key="1">
    <citation type="submission" date="2009-12" db="EMBL/GenBank/DDBJ databases">
        <title>The draft genome of Batrachochytrium dendrobatidis.</title>
        <authorList>
            <consortium name="US DOE Joint Genome Institute (JGI-PGF)"/>
            <person name="Kuo A."/>
            <person name="Salamov A."/>
            <person name="Schmutz J."/>
            <person name="Lucas S."/>
            <person name="Pitluck S."/>
            <person name="Rosenblum E."/>
            <person name="Stajich J."/>
            <person name="Eisen M."/>
            <person name="Grigoriev I.V."/>
        </authorList>
    </citation>
    <scope>NUCLEOTIDE SEQUENCE [LARGE SCALE GENOMIC DNA]</scope>
    <source>
        <strain evidence="4">JAM81 / FGSC 10211</strain>
    </source>
</reference>
<evidence type="ECO:0000256" key="2">
    <source>
        <dbReference type="SAM" id="SignalP"/>
    </source>
</evidence>
<sequence length="282" mass="31553">MKLSVAVLSSILLVCSVTIANPVVPSTTASTDHVSLTAAPSSTTSTESNPSATPITDGVNLDGLVSLSVDMKSLLKKIVKKQHVYTQQKIICEATEIKSYKQQKEVKLQEIKVEKSKNALLKNNGDLRYNVKLQEVERNLRNGNSKLAKLEKSEKECNIHCNRFLYELNLLREELLKYLFGDLWNSRPLDELLSRIDSHPVVREYLQGLCVGKSSKCKNSFGQDSGAKQTPQQEQQQITQELPVMPPESRSFGQRASSGIREGFSRLGGRLRSLVNRIRRIN</sequence>
<keyword evidence="2" id="KW-0732">Signal</keyword>
<dbReference type="Proteomes" id="UP000007241">
    <property type="component" value="Unassembled WGS sequence"/>
</dbReference>
<feature type="chain" id="PRO_5003320014" evidence="2">
    <location>
        <begin position="21"/>
        <end position="282"/>
    </location>
</feature>
<dbReference type="GeneID" id="18245032"/>
<organism evidence="3 4">
    <name type="scientific">Batrachochytrium dendrobatidis (strain JAM81 / FGSC 10211)</name>
    <name type="common">Frog chytrid fungus</name>
    <dbReference type="NCBI Taxonomy" id="684364"/>
    <lineage>
        <taxon>Eukaryota</taxon>
        <taxon>Fungi</taxon>
        <taxon>Fungi incertae sedis</taxon>
        <taxon>Chytridiomycota</taxon>
        <taxon>Chytridiomycota incertae sedis</taxon>
        <taxon>Chytridiomycetes</taxon>
        <taxon>Rhizophydiales</taxon>
        <taxon>Rhizophydiales incertae sedis</taxon>
        <taxon>Batrachochytrium</taxon>
    </lineage>
</organism>
<evidence type="ECO:0000256" key="1">
    <source>
        <dbReference type="SAM" id="MobiDB-lite"/>
    </source>
</evidence>
<protein>
    <submittedName>
        <fullName evidence="3">Uncharacterized protein</fullName>
    </submittedName>
</protein>
<proteinExistence type="predicted"/>
<gene>
    <name evidence="3" type="ORF">BATDEDRAFT_93330</name>
</gene>
<evidence type="ECO:0000313" key="3">
    <source>
        <dbReference type="EMBL" id="EGF75801.1"/>
    </source>
</evidence>
<feature type="compositionally biased region" description="Low complexity" evidence="1">
    <location>
        <begin position="37"/>
        <end position="54"/>
    </location>
</feature>
<evidence type="ECO:0000313" key="4">
    <source>
        <dbReference type="Proteomes" id="UP000007241"/>
    </source>
</evidence>
<dbReference type="EMBL" id="GL883005">
    <property type="protein sequence ID" value="EGF75801.1"/>
    <property type="molecule type" value="Genomic_DNA"/>
</dbReference>
<feature type="compositionally biased region" description="Low complexity" evidence="1">
    <location>
        <begin position="229"/>
        <end position="241"/>
    </location>
</feature>
<accession>F4PG42</accession>
<dbReference type="AlphaFoldDB" id="F4PG42"/>